<reference evidence="1 2" key="1">
    <citation type="journal article" date="2020" name="Appl. Environ. Microbiol.">
        <title>Genomic Characteristics of a Novel Species of Ammonia-Oxidizing Archaea from the Jiulong River Estuary.</title>
        <authorList>
            <person name="Zou D."/>
            <person name="Wan R."/>
            <person name="Han L."/>
            <person name="Xu M.N."/>
            <person name="Liu Y."/>
            <person name="Liu H."/>
            <person name="Kao S.J."/>
            <person name="Li M."/>
        </authorList>
    </citation>
    <scope>NUCLEOTIDE SEQUENCE [LARGE SCALE GENOMIC DNA]</scope>
    <source>
        <strain evidence="1">W2bin3</strain>
    </source>
</reference>
<sequence length="491" mass="55600">MISKIIPHSLVLSVGLIVVASWLLLISPELKNSDQNFELRLETLEHWEIRESLESDQFEDKFAKGELKFEILETNGNEIKIKVSELSADILTDEIYWDVETITWVDKNSRKSIETDSFFLFPINTQKQNYMFGVFGDRPHDFSFVKTEIVNGLEIYEFAATNIYDISGAYDEFPNEVILADQTTIYEVEPITGQIISYHSFWTDFIDTTNGKIIISNGDAEISQYSQDILVHNASNLISLYGIYDTIIPTIFIILIISAEGFVVMFHRLQQGKKEIKTSKLVAVGELSARFSHDIRNPLSNINMAIASIQKNEGSNLSKDTQEKFEIISRNARRITHQVEDVLDFIKTHPIKKEQLRLKSLLEESVDASFIPKNIKIVLPSNDNSIFGDSNQLQIVCKNIINNAIQAIGTKEGKITIRNKEDAKNSFLEFEDSGSGFSSLDKKEIFDLLTTTKQSGTGLGLVSCKQIIENHGGDIKVKENPTTFIIRIPKK</sequence>
<evidence type="ECO:0000313" key="1">
    <source>
        <dbReference type="EMBL" id="MBA4454289.1"/>
    </source>
</evidence>
<accession>A0AC60W475</accession>
<dbReference type="Proteomes" id="UP000526786">
    <property type="component" value="Unassembled WGS sequence"/>
</dbReference>
<comment type="caution">
    <text evidence="1">The sequence shown here is derived from an EMBL/GenBank/DDBJ whole genome shotgun (WGS) entry which is preliminary data.</text>
</comment>
<dbReference type="EMBL" id="JACENC010000193">
    <property type="protein sequence ID" value="MBA4454289.1"/>
    <property type="molecule type" value="Genomic_DNA"/>
</dbReference>
<organism evidence="1 2">
    <name type="scientific">Candidatus Nitrosomaritimum aestuariumsis</name>
    <dbReference type="NCBI Taxonomy" id="3342354"/>
    <lineage>
        <taxon>Archaea</taxon>
        <taxon>Nitrososphaerota</taxon>
        <taxon>Nitrososphaeria</taxon>
        <taxon>Nitrosopumilales</taxon>
        <taxon>Nitrosopumilaceae</taxon>
        <taxon>Candidatus Nitrosomaritimum</taxon>
    </lineage>
</organism>
<protein>
    <submittedName>
        <fullName evidence="1">GHKL domain-containing protein</fullName>
    </submittedName>
</protein>
<proteinExistence type="predicted"/>
<name>A0AC60W475_9ARCH</name>
<gene>
    <name evidence="1" type="ORF">H2B05_05020</name>
</gene>
<evidence type="ECO:0000313" key="2">
    <source>
        <dbReference type="Proteomes" id="UP000526786"/>
    </source>
</evidence>